<dbReference type="Proteomes" id="UP001385951">
    <property type="component" value="Unassembled WGS sequence"/>
</dbReference>
<dbReference type="InterPro" id="IPR004046">
    <property type="entry name" value="GST_C"/>
</dbReference>
<dbReference type="Pfam" id="PF00043">
    <property type="entry name" value="GST_C"/>
    <property type="match status" value="1"/>
</dbReference>
<dbReference type="PANTHER" id="PTHR44051:SF8">
    <property type="entry name" value="GLUTATHIONE S-TRANSFERASE GSTA"/>
    <property type="match status" value="1"/>
</dbReference>
<evidence type="ECO:0000313" key="3">
    <source>
        <dbReference type="Proteomes" id="UP001385951"/>
    </source>
</evidence>
<proteinExistence type="predicted"/>
<dbReference type="AlphaFoldDB" id="A0AAW0GD67"/>
<comment type="caution">
    <text evidence="2">The sequence shown here is derived from an EMBL/GenBank/DDBJ whole genome shotgun (WGS) entry which is preliminary data.</text>
</comment>
<dbReference type="InterPro" id="IPR036282">
    <property type="entry name" value="Glutathione-S-Trfase_C_sf"/>
</dbReference>
<dbReference type="SUPFAM" id="SSF47616">
    <property type="entry name" value="GST C-terminal domain-like"/>
    <property type="match status" value="1"/>
</dbReference>
<keyword evidence="3" id="KW-1185">Reference proteome</keyword>
<protein>
    <recommendedName>
        <fullName evidence="1">GST C-terminal domain-containing protein</fullName>
    </recommendedName>
</protein>
<sequence length="102" mass="11342">MPALMTPISDSVSNPSFNVRAYNAHARRAFSELQSALANNEWLVGGKCTIADLAFIVWNHSITRAIVSLEEISAEFPAVSSWVSRLRARESARRVMQLSHVE</sequence>
<organism evidence="2 3">
    <name type="scientific">Cerrena zonata</name>
    <dbReference type="NCBI Taxonomy" id="2478898"/>
    <lineage>
        <taxon>Eukaryota</taxon>
        <taxon>Fungi</taxon>
        <taxon>Dikarya</taxon>
        <taxon>Basidiomycota</taxon>
        <taxon>Agaricomycotina</taxon>
        <taxon>Agaricomycetes</taxon>
        <taxon>Polyporales</taxon>
        <taxon>Cerrenaceae</taxon>
        <taxon>Cerrena</taxon>
    </lineage>
</organism>
<dbReference type="EMBL" id="JASBNA010000008">
    <property type="protein sequence ID" value="KAK7689609.1"/>
    <property type="molecule type" value="Genomic_DNA"/>
</dbReference>
<feature type="domain" description="GST C-terminal" evidence="1">
    <location>
        <begin position="1"/>
        <end position="102"/>
    </location>
</feature>
<evidence type="ECO:0000259" key="1">
    <source>
        <dbReference type="PROSITE" id="PS50405"/>
    </source>
</evidence>
<dbReference type="PANTHER" id="PTHR44051">
    <property type="entry name" value="GLUTATHIONE S-TRANSFERASE-RELATED"/>
    <property type="match status" value="1"/>
</dbReference>
<dbReference type="PROSITE" id="PS50405">
    <property type="entry name" value="GST_CTER"/>
    <property type="match status" value="1"/>
</dbReference>
<dbReference type="Gene3D" id="1.20.1050.10">
    <property type="match status" value="1"/>
</dbReference>
<dbReference type="InterPro" id="IPR010987">
    <property type="entry name" value="Glutathione-S-Trfase_C-like"/>
</dbReference>
<gene>
    <name evidence="2" type="ORF">QCA50_007402</name>
</gene>
<name>A0AAW0GD67_9APHY</name>
<accession>A0AAW0GD67</accession>
<reference evidence="2 3" key="1">
    <citation type="submission" date="2022-09" db="EMBL/GenBank/DDBJ databases">
        <authorList>
            <person name="Palmer J.M."/>
        </authorList>
    </citation>
    <scope>NUCLEOTIDE SEQUENCE [LARGE SCALE GENOMIC DNA]</scope>
    <source>
        <strain evidence="2 3">DSM 7382</strain>
    </source>
</reference>
<evidence type="ECO:0000313" key="2">
    <source>
        <dbReference type="EMBL" id="KAK7689609.1"/>
    </source>
</evidence>